<evidence type="ECO:0000313" key="2">
    <source>
        <dbReference type="EMBL" id="KAA1119311.1"/>
    </source>
</evidence>
<proteinExistence type="predicted"/>
<keyword evidence="3" id="KW-1185">Reference proteome</keyword>
<feature type="compositionally biased region" description="Polar residues" evidence="1">
    <location>
        <begin position="18"/>
        <end position="31"/>
    </location>
</feature>
<dbReference type="EMBL" id="VSWC01000001">
    <property type="protein sequence ID" value="KAA1119311.1"/>
    <property type="molecule type" value="Genomic_DNA"/>
</dbReference>
<organism evidence="2 3">
    <name type="scientific">Puccinia graminis f. sp. tritici</name>
    <dbReference type="NCBI Taxonomy" id="56615"/>
    <lineage>
        <taxon>Eukaryota</taxon>
        <taxon>Fungi</taxon>
        <taxon>Dikarya</taxon>
        <taxon>Basidiomycota</taxon>
        <taxon>Pucciniomycotina</taxon>
        <taxon>Pucciniomycetes</taxon>
        <taxon>Pucciniales</taxon>
        <taxon>Pucciniaceae</taxon>
        <taxon>Puccinia</taxon>
    </lineage>
</organism>
<sequence length="148" mass="16194">MVAALNEIDGDDNEDTNAETANNDSETQSITSINLGECDEVVKLGLVKHLLEDELTKHNTLLRSWEMDVFDLWKEIHGATSLTEDPWFLLMNSLRPESSNATELGGDLGSDDINVDDEDIGSDGMGEDIDPAEVANMLIDDASNNEVI</sequence>
<accession>A0A5B0R177</accession>
<evidence type="ECO:0000256" key="1">
    <source>
        <dbReference type="SAM" id="MobiDB-lite"/>
    </source>
</evidence>
<name>A0A5B0R177_PUCGR</name>
<dbReference type="Proteomes" id="UP000324748">
    <property type="component" value="Unassembled WGS sequence"/>
</dbReference>
<evidence type="ECO:0000313" key="3">
    <source>
        <dbReference type="Proteomes" id="UP000324748"/>
    </source>
</evidence>
<dbReference type="AlphaFoldDB" id="A0A5B0R177"/>
<feature type="region of interest" description="Disordered" evidence="1">
    <location>
        <begin position="1"/>
        <end position="31"/>
    </location>
</feature>
<protein>
    <submittedName>
        <fullName evidence="2">Uncharacterized protein</fullName>
    </submittedName>
</protein>
<gene>
    <name evidence="2" type="ORF">PGT21_021829</name>
</gene>
<comment type="caution">
    <text evidence="2">The sequence shown here is derived from an EMBL/GenBank/DDBJ whole genome shotgun (WGS) entry which is preliminary data.</text>
</comment>
<reference evidence="2 3" key="1">
    <citation type="submission" date="2019-05" db="EMBL/GenBank/DDBJ databases">
        <title>Emergence of the Ug99 lineage of the wheat stem rust pathogen through somatic hybridization.</title>
        <authorList>
            <person name="Li F."/>
            <person name="Upadhyaya N.M."/>
            <person name="Sperschneider J."/>
            <person name="Matny O."/>
            <person name="Nguyen-Phuc H."/>
            <person name="Mago R."/>
            <person name="Raley C."/>
            <person name="Miller M.E."/>
            <person name="Silverstein K.A.T."/>
            <person name="Henningsen E."/>
            <person name="Hirsch C.D."/>
            <person name="Visser B."/>
            <person name="Pretorius Z.A."/>
            <person name="Steffenson B.J."/>
            <person name="Schwessinger B."/>
            <person name="Dodds P.N."/>
            <person name="Figueroa M."/>
        </authorList>
    </citation>
    <scope>NUCLEOTIDE SEQUENCE [LARGE SCALE GENOMIC DNA]</scope>
    <source>
        <strain evidence="2">21-0</strain>
    </source>
</reference>
<feature type="compositionally biased region" description="Acidic residues" evidence="1">
    <location>
        <begin position="8"/>
        <end position="17"/>
    </location>
</feature>